<organism evidence="1 2">
    <name type="scientific">Chitinophaga eiseniae</name>
    <dbReference type="NCBI Taxonomy" id="634771"/>
    <lineage>
        <taxon>Bacteria</taxon>
        <taxon>Pseudomonadati</taxon>
        <taxon>Bacteroidota</taxon>
        <taxon>Chitinophagia</taxon>
        <taxon>Chitinophagales</taxon>
        <taxon>Chitinophagaceae</taxon>
        <taxon>Chitinophaga</taxon>
    </lineage>
</organism>
<reference evidence="2" key="1">
    <citation type="submission" date="2017-02" db="EMBL/GenBank/DDBJ databases">
        <authorList>
            <person name="Varghese N."/>
            <person name="Submissions S."/>
        </authorList>
    </citation>
    <scope>NUCLEOTIDE SEQUENCE [LARGE SCALE GENOMIC DNA]</scope>
    <source>
        <strain evidence="2">DSM 22224</strain>
    </source>
</reference>
<dbReference type="PANTHER" id="PTHR41368:SF1">
    <property type="entry name" value="PROTEIN YGHO"/>
    <property type="match status" value="1"/>
</dbReference>
<evidence type="ECO:0008006" key="3">
    <source>
        <dbReference type="Google" id="ProtNLM"/>
    </source>
</evidence>
<gene>
    <name evidence="1" type="ORF">SAMN04488128_102365</name>
</gene>
<dbReference type="PANTHER" id="PTHR41368">
    <property type="entry name" value="PROTEIN YGHO"/>
    <property type="match status" value="1"/>
</dbReference>
<dbReference type="STRING" id="634771.SAMN04488128_102365"/>
<dbReference type="RefSeq" id="WP_078670281.1">
    <property type="nucleotide sequence ID" value="NZ_FUWZ01000002.1"/>
</dbReference>
<dbReference type="EMBL" id="FUWZ01000002">
    <property type="protein sequence ID" value="SKA02927.1"/>
    <property type="molecule type" value="Genomic_DNA"/>
</dbReference>
<sequence>MELILVDNAQKAAEFLAVHIRLNKDVPGWIRPLDKDIEAVFDPQKNKAFRFGECVRWIIKDQQGNLIGRVAAFVNKKYTNKGDKVKVGGMGFFDCIDDQEAANLLFNTAKQWLQERGMGAMDGPINFGERNNWWGLLTEGYHEPLYAMNFNPAYYIRLFENYGFRLFFNQICYGMGSRGELADKFYSRHAAISQDPDFSARHIKKNQLEKFAQDFSIVYNKAWAQHAGGKEMNKGQVLSLFNQMKPLMDEKIAWFAYYKDEPIAIWLNLPDLNQYIKHMKGKMNWWGKLIFVWMKLTRQCHKMVGIIFGVVPEFQGKGVDAYLIVEGAKVIQPRSMPYESYEMQWIGDFNPRMLNVAASLGATPSRRLTTYRYMFDPNVPVERHPILE</sequence>
<dbReference type="Proteomes" id="UP000190367">
    <property type="component" value="Unassembled WGS sequence"/>
</dbReference>
<dbReference type="InterPro" id="IPR039968">
    <property type="entry name" value="BcerS-like"/>
</dbReference>
<dbReference type="SUPFAM" id="SSF55729">
    <property type="entry name" value="Acyl-CoA N-acyltransferases (Nat)"/>
    <property type="match status" value="1"/>
</dbReference>
<evidence type="ECO:0000313" key="1">
    <source>
        <dbReference type="EMBL" id="SKA02927.1"/>
    </source>
</evidence>
<protein>
    <recommendedName>
        <fullName evidence="3">N-acetyltransferase domain-containing protein</fullName>
    </recommendedName>
</protein>
<name>A0A1T4QH26_9BACT</name>
<proteinExistence type="predicted"/>
<dbReference type="OrthoDB" id="9806005at2"/>
<evidence type="ECO:0000313" key="2">
    <source>
        <dbReference type="Proteomes" id="UP000190367"/>
    </source>
</evidence>
<dbReference type="InterPro" id="IPR016181">
    <property type="entry name" value="Acyl_CoA_acyltransferase"/>
</dbReference>
<dbReference type="AlphaFoldDB" id="A0A1T4QH26"/>
<accession>A0A1T4QH26</accession>
<keyword evidence="2" id="KW-1185">Reference proteome</keyword>